<protein>
    <submittedName>
        <fullName evidence="8">RING finger and CHY zinc finger domain-containing protein</fullName>
    </submittedName>
    <submittedName>
        <fullName evidence="9">RING_finger and CHY zinc finger domain-containing protein</fullName>
    </submittedName>
</protein>
<evidence type="ECO:0000259" key="5">
    <source>
        <dbReference type="PROSITE" id="PS50089"/>
    </source>
</evidence>
<dbReference type="InterPro" id="IPR037274">
    <property type="entry name" value="Znf_CHY_sf"/>
</dbReference>
<evidence type="ECO:0000313" key="10">
    <source>
        <dbReference type="Proteomes" id="UP001642409"/>
    </source>
</evidence>
<dbReference type="InterPro" id="IPR037275">
    <property type="entry name" value="Znf_CTCHY_sf"/>
</dbReference>
<keyword evidence="10" id="KW-1185">Reference proteome</keyword>
<proteinExistence type="predicted"/>
<dbReference type="EMBL" id="CATOUU010000471">
    <property type="protein sequence ID" value="CAI9931007.1"/>
    <property type="molecule type" value="Genomic_DNA"/>
</dbReference>
<dbReference type="InterPro" id="IPR008913">
    <property type="entry name" value="Znf_CHY"/>
</dbReference>
<evidence type="ECO:0000256" key="4">
    <source>
        <dbReference type="PROSITE-ProRule" id="PRU00601"/>
    </source>
</evidence>
<dbReference type="PROSITE" id="PS51270">
    <property type="entry name" value="ZF_CTCHY"/>
    <property type="match status" value="1"/>
</dbReference>
<dbReference type="PANTHER" id="PTHR21319:SF53">
    <property type="entry name" value="RING FINGER AND CHY ZINC FINGER DOMAIN-CONTAINING PROTEIN 1"/>
    <property type="match status" value="1"/>
</dbReference>
<gene>
    <name evidence="8" type="ORF">HINF_LOCUS18652</name>
    <name evidence="9" type="ORF">HINF_LOCUS33370</name>
</gene>
<dbReference type="Pfam" id="PF05495">
    <property type="entry name" value="zf-CHY"/>
    <property type="match status" value="1"/>
</dbReference>
<dbReference type="InterPro" id="IPR001841">
    <property type="entry name" value="Znf_RING"/>
</dbReference>
<dbReference type="GO" id="GO:0016567">
    <property type="term" value="P:protein ubiquitination"/>
    <property type="evidence" value="ECO:0007669"/>
    <property type="project" value="TreeGrafter"/>
</dbReference>
<dbReference type="GO" id="GO:0006511">
    <property type="term" value="P:ubiquitin-dependent protein catabolic process"/>
    <property type="evidence" value="ECO:0007669"/>
    <property type="project" value="TreeGrafter"/>
</dbReference>
<evidence type="ECO:0000259" key="6">
    <source>
        <dbReference type="PROSITE" id="PS51266"/>
    </source>
</evidence>
<keyword evidence="2 4" id="KW-0863">Zinc-finger</keyword>
<dbReference type="PANTHER" id="PTHR21319">
    <property type="entry name" value="RING FINGER AND CHY ZINC FINGER DOMAIN-CONTAINING PROTEIN 1"/>
    <property type="match status" value="1"/>
</dbReference>
<evidence type="ECO:0000313" key="8">
    <source>
        <dbReference type="EMBL" id="CAI9931007.1"/>
    </source>
</evidence>
<dbReference type="Proteomes" id="UP001642409">
    <property type="component" value="Unassembled WGS sequence"/>
</dbReference>
<evidence type="ECO:0000313" key="9">
    <source>
        <dbReference type="EMBL" id="CAL6030493.1"/>
    </source>
</evidence>
<reference evidence="9 10" key="2">
    <citation type="submission" date="2024-07" db="EMBL/GenBank/DDBJ databases">
        <authorList>
            <person name="Akdeniz Z."/>
        </authorList>
    </citation>
    <scope>NUCLEOTIDE SEQUENCE [LARGE SCALE GENOMIC DNA]</scope>
</reference>
<dbReference type="InterPro" id="IPR017921">
    <property type="entry name" value="Znf_CTCHY"/>
</dbReference>
<accession>A0AA86P689</accession>
<dbReference type="GO" id="GO:0008270">
    <property type="term" value="F:zinc ion binding"/>
    <property type="evidence" value="ECO:0007669"/>
    <property type="project" value="UniProtKB-KW"/>
</dbReference>
<evidence type="ECO:0000256" key="3">
    <source>
        <dbReference type="ARBA" id="ARBA00022833"/>
    </source>
</evidence>
<dbReference type="SUPFAM" id="SSF161245">
    <property type="entry name" value="Zinc hairpin stack"/>
    <property type="match status" value="1"/>
</dbReference>
<dbReference type="AlphaFoldDB" id="A0AA86P689"/>
<name>A0AA86P689_9EUKA</name>
<dbReference type="PROSITE" id="PS50216">
    <property type="entry name" value="DHHC"/>
    <property type="match status" value="1"/>
</dbReference>
<dbReference type="Pfam" id="PF13639">
    <property type="entry name" value="zf-RING_2"/>
    <property type="match status" value="1"/>
</dbReference>
<comment type="caution">
    <text evidence="8">The sequence shown here is derived from an EMBL/GenBank/DDBJ whole genome shotgun (WGS) entry which is preliminary data.</text>
</comment>
<keyword evidence="3" id="KW-0862">Zinc</keyword>
<dbReference type="SMART" id="SM00184">
    <property type="entry name" value="RING"/>
    <property type="match status" value="1"/>
</dbReference>
<dbReference type="GO" id="GO:0061630">
    <property type="term" value="F:ubiquitin protein ligase activity"/>
    <property type="evidence" value="ECO:0007669"/>
    <property type="project" value="TreeGrafter"/>
</dbReference>
<dbReference type="EMBL" id="CAXDID020000116">
    <property type="protein sequence ID" value="CAL6030493.1"/>
    <property type="molecule type" value="Genomic_DNA"/>
</dbReference>
<dbReference type="InterPro" id="IPR013083">
    <property type="entry name" value="Znf_RING/FYVE/PHD"/>
</dbReference>
<dbReference type="SUPFAM" id="SSF161219">
    <property type="entry name" value="CHY zinc finger-like"/>
    <property type="match status" value="1"/>
</dbReference>
<reference evidence="8" key="1">
    <citation type="submission" date="2023-06" db="EMBL/GenBank/DDBJ databases">
        <authorList>
            <person name="Kurt Z."/>
        </authorList>
    </citation>
    <scope>NUCLEOTIDE SEQUENCE</scope>
</reference>
<feature type="domain" description="RING-type" evidence="5">
    <location>
        <begin position="251"/>
        <end position="294"/>
    </location>
</feature>
<dbReference type="PROSITE" id="PS50089">
    <property type="entry name" value="ZF_RING_2"/>
    <property type="match status" value="1"/>
</dbReference>
<feature type="domain" description="CTCHY-type" evidence="7">
    <location>
        <begin position="187"/>
        <end position="253"/>
    </location>
</feature>
<sequence>MIKVKYLDPIDVTEEHRNTIILAQIFKLPENEHDRFDVSKRIILKEFANDVVSKEFGKQQLEELKCCYRKYPVSFMEANGGINVSVEYLQTIFQDQNEDPNWWQKIPDHEQIYKAFTLGSSIGCAHYISGCELQCAECEGFFGCRRCHDELVFDHSFPKKKTMCVRCRYCAYVQPFATSCIQCKHSFGAQSCEICRFVADFSEDSKPFYHCEFCDACNVGFKEFTYHCPTCDSCMSAKHYANHRCLQINECCVCLGDLKGSKFARKTLKCSHMLHEFCYDELLRSGNFKCPVCKKFSPVDEQLKIVVNFQRDIFSHQVILPKDEKTVIGVGCNDCGVEVPARPVFTDLYYCQKCGLFNCERNSRNFDENDYQVYLTKTQPKFVPKYATQEYFKEFFEQKGINIEEFVQGTSDFVDRTILAYVVTLWQEEFLEKEKLQLMIVKIIQLMLE</sequence>
<dbReference type="GO" id="GO:0005634">
    <property type="term" value="C:nucleus"/>
    <property type="evidence" value="ECO:0007669"/>
    <property type="project" value="TreeGrafter"/>
</dbReference>
<evidence type="ECO:0000256" key="2">
    <source>
        <dbReference type="ARBA" id="ARBA00022771"/>
    </source>
</evidence>
<evidence type="ECO:0000256" key="1">
    <source>
        <dbReference type="ARBA" id="ARBA00022723"/>
    </source>
</evidence>
<organism evidence="8">
    <name type="scientific">Hexamita inflata</name>
    <dbReference type="NCBI Taxonomy" id="28002"/>
    <lineage>
        <taxon>Eukaryota</taxon>
        <taxon>Metamonada</taxon>
        <taxon>Diplomonadida</taxon>
        <taxon>Hexamitidae</taxon>
        <taxon>Hexamitinae</taxon>
        <taxon>Hexamita</taxon>
    </lineage>
</organism>
<dbReference type="PROSITE" id="PS51266">
    <property type="entry name" value="ZF_CHY"/>
    <property type="match status" value="1"/>
</dbReference>
<dbReference type="SUPFAM" id="SSF57850">
    <property type="entry name" value="RING/U-box"/>
    <property type="match status" value="1"/>
</dbReference>
<feature type="domain" description="CHY-type" evidence="6">
    <location>
        <begin position="117"/>
        <end position="185"/>
    </location>
</feature>
<evidence type="ECO:0000259" key="7">
    <source>
        <dbReference type="PROSITE" id="PS51270"/>
    </source>
</evidence>
<keyword evidence="1" id="KW-0479">Metal-binding</keyword>
<dbReference type="Gene3D" id="3.30.40.10">
    <property type="entry name" value="Zinc/RING finger domain, C3HC4 (zinc finger)"/>
    <property type="match status" value="1"/>
</dbReference>